<dbReference type="InterPro" id="IPR003594">
    <property type="entry name" value="HATPase_dom"/>
</dbReference>
<dbReference type="AlphaFoldDB" id="A0A2K4ZJD3"/>
<dbReference type="Pfam" id="PF00672">
    <property type="entry name" value="HAMP"/>
    <property type="match status" value="1"/>
</dbReference>
<protein>
    <recommendedName>
        <fullName evidence="3">histidine kinase</fullName>
        <ecNumber evidence="3">2.7.13.3</ecNumber>
    </recommendedName>
</protein>
<dbReference type="Gene3D" id="1.10.287.130">
    <property type="match status" value="1"/>
</dbReference>
<comment type="subcellular location">
    <subcellularLocation>
        <location evidence="2">Membrane</location>
    </subcellularLocation>
</comment>
<gene>
    <name evidence="12" type="primary">phoR_9</name>
    <name evidence="12" type="ORF">AMURIS_03247</name>
</gene>
<dbReference type="SUPFAM" id="SSF158472">
    <property type="entry name" value="HAMP domain-like"/>
    <property type="match status" value="1"/>
</dbReference>
<feature type="domain" description="HAMP" evidence="11">
    <location>
        <begin position="183"/>
        <end position="235"/>
    </location>
</feature>
<dbReference type="SMART" id="SM00387">
    <property type="entry name" value="HATPase_c"/>
    <property type="match status" value="1"/>
</dbReference>
<dbReference type="PRINTS" id="PR00344">
    <property type="entry name" value="BCTRLSENSOR"/>
</dbReference>
<keyword evidence="9" id="KW-0472">Membrane</keyword>
<evidence type="ECO:0000259" key="11">
    <source>
        <dbReference type="PROSITE" id="PS50885"/>
    </source>
</evidence>
<keyword evidence="5 12" id="KW-0808">Transferase</keyword>
<dbReference type="SMART" id="SM00304">
    <property type="entry name" value="HAMP"/>
    <property type="match status" value="1"/>
</dbReference>
<keyword evidence="13" id="KW-1185">Reference proteome</keyword>
<keyword evidence="9" id="KW-1133">Transmembrane helix</keyword>
<evidence type="ECO:0000256" key="3">
    <source>
        <dbReference type="ARBA" id="ARBA00012438"/>
    </source>
</evidence>
<dbReference type="InterPro" id="IPR050351">
    <property type="entry name" value="BphY/WalK/GraS-like"/>
</dbReference>
<dbReference type="PANTHER" id="PTHR45453:SF3">
    <property type="entry name" value="HISTIDINE KINASE"/>
    <property type="match status" value="1"/>
</dbReference>
<evidence type="ECO:0000256" key="5">
    <source>
        <dbReference type="ARBA" id="ARBA00022679"/>
    </source>
</evidence>
<reference evidence="12 13" key="1">
    <citation type="submission" date="2018-01" db="EMBL/GenBank/DDBJ databases">
        <authorList>
            <person name="Gaut B.S."/>
            <person name="Morton B.R."/>
            <person name="Clegg M.T."/>
            <person name="Duvall M.R."/>
        </authorList>
    </citation>
    <scope>NUCLEOTIDE SEQUENCE [LARGE SCALE GENOMIC DNA]</scope>
    <source>
        <strain evidence="12">GP69</strain>
    </source>
</reference>
<dbReference type="InterPro" id="IPR003660">
    <property type="entry name" value="HAMP_dom"/>
</dbReference>
<dbReference type="GO" id="GO:0000155">
    <property type="term" value="F:phosphorelay sensor kinase activity"/>
    <property type="evidence" value="ECO:0007669"/>
    <property type="project" value="InterPro"/>
</dbReference>
<evidence type="ECO:0000256" key="9">
    <source>
        <dbReference type="SAM" id="Phobius"/>
    </source>
</evidence>
<proteinExistence type="predicted"/>
<dbReference type="CDD" id="cd06225">
    <property type="entry name" value="HAMP"/>
    <property type="match status" value="1"/>
</dbReference>
<dbReference type="CDD" id="cd00082">
    <property type="entry name" value="HisKA"/>
    <property type="match status" value="1"/>
</dbReference>
<dbReference type="Pfam" id="PF02518">
    <property type="entry name" value="HATPase_c"/>
    <property type="match status" value="1"/>
</dbReference>
<dbReference type="InterPro" id="IPR003661">
    <property type="entry name" value="HisK_dim/P_dom"/>
</dbReference>
<dbReference type="InterPro" id="IPR036890">
    <property type="entry name" value="HATPase_C_sf"/>
</dbReference>
<feature type="transmembrane region" description="Helical" evidence="9">
    <location>
        <begin position="162"/>
        <end position="181"/>
    </location>
</feature>
<dbReference type="InterPro" id="IPR036097">
    <property type="entry name" value="HisK_dim/P_sf"/>
</dbReference>
<dbReference type="OrthoDB" id="9762826at2"/>
<keyword evidence="8" id="KW-0175">Coiled coil</keyword>
<dbReference type="CDD" id="cd00075">
    <property type="entry name" value="HATPase"/>
    <property type="match status" value="1"/>
</dbReference>
<dbReference type="SUPFAM" id="SSF47384">
    <property type="entry name" value="Homodimeric domain of signal transducing histidine kinase"/>
    <property type="match status" value="1"/>
</dbReference>
<accession>A0A2K4ZJD3</accession>
<evidence type="ECO:0000313" key="12">
    <source>
        <dbReference type="EMBL" id="SOY30516.1"/>
    </source>
</evidence>
<name>A0A2K4ZJD3_9FIRM</name>
<organism evidence="12 13">
    <name type="scientific">Acetatifactor muris</name>
    <dbReference type="NCBI Taxonomy" id="879566"/>
    <lineage>
        <taxon>Bacteria</taxon>
        <taxon>Bacillati</taxon>
        <taxon>Bacillota</taxon>
        <taxon>Clostridia</taxon>
        <taxon>Lachnospirales</taxon>
        <taxon>Lachnospiraceae</taxon>
        <taxon>Acetatifactor</taxon>
    </lineage>
</organism>
<evidence type="ECO:0000256" key="1">
    <source>
        <dbReference type="ARBA" id="ARBA00000085"/>
    </source>
</evidence>
<dbReference type="EC" id="2.7.13.3" evidence="3"/>
<dbReference type="InterPro" id="IPR005467">
    <property type="entry name" value="His_kinase_dom"/>
</dbReference>
<dbReference type="GO" id="GO:0004721">
    <property type="term" value="F:phosphoprotein phosphatase activity"/>
    <property type="evidence" value="ECO:0007669"/>
    <property type="project" value="TreeGrafter"/>
</dbReference>
<dbReference type="PROSITE" id="PS50885">
    <property type="entry name" value="HAMP"/>
    <property type="match status" value="1"/>
</dbReference>
<feature type="coiled-coil region" evidence="8">
    <location>
        <begin position="227"/>
        <end position="257"/>
    </location>
</feature>
<dbReference type="PROSITE" id="PS50109">
    <property type="entry name" value="HIS_KIN"/>
    <property type="match status" value="1"/>
</dbReference>
<keyword evidence="6" id="KW-0418">Kinase</keyword>
<evidence type="ECO:0000259" key="10">
    <source>
        <dbReference type="PROSITE" id="PS50109"/>
    </source>
</evidence>
<evidence type="ECO:0000256" key="6">
    <source>
        <dbReference type="ARBA" id="ARBA00022777"/>
    </source>
</evidence>
<dbReference type="SUPFAM" id="SSF55874">
    <property type="entry name" value="ATPase domain of HSP90 chaperone/DNA topoisomerase II/histidine kinase"/>
    <property type="match status" value="1"/>
</dbReference>
<dbReference type="EMBL" id="OFSM01000017">
    <property type="protein sequence ID" value="SOY30516.1"/>
    <property type="molecule type" value="Genomic_DNA"/>
</dbReference>
<comment type="catalytic activity">
    <reaction evidence="1">
        <text>ATP + protein L-histidine = ADP + protein N-phospho-L-histidine.</text>
        <dbReference type="EC" id="2.7.13.3"/>
    </reaction>
</comment>
<evidence type="ECO:0000256" key="7">
    <source>
        <dbReference type="ARBA" id="ARBA00023012"/>
    </source>
</evidence>
<evidence type="ECO:0000256" key="2">
    <source>
        <dbReference type="ARBA" id="ARBA00004370"/>
    </source>
</evidence>
<dbReference type="Gene3D" id="6.10.340.10">
    <property type="match status" value="1"/>
</dbReference>
<keyword evidence="9" id="KW-0812">Transmembrane</keyword>
<feature type="transmembrane region" description="Helical" evidence="9">
    <location>
        <begin position="13"/>
        <end position="35"/>
    </location>
</feature>
<dbReference type="Gene3D" id="3.30.565.10">
    <property type="entry name" value="Histidine kinase-like ATPase, C-terminal domain"/>
    <property type="match status" value="1"/>
</dbReference>
<keyword evidence="7" id="KW-0902">Two-component regulatory system</keyword>
<dbReference type="InterPro" id="IPR004358">
    <property type="entry name" value="Sig_transdc_His_kin-like_C"/>
</dbReference>
<evidence type="ECO:0000313" key="13">
    <source>
        <dbReference type="Proteomes" id="UP000236311"/>
    </source>
</evidence>
<dbReference type="SMART" id="SM00388">
    <property type="entry name" value="HisKA"/>
    <property type="match status" value="1"/>
</dbReference>
<dbReference type="RefSeq" id="WP_103240551.1">
    <property type="nucleotide sequence ID" value="NZ_JANJZD010000017.1"/>
</dbReference>
<dbReference type="Pfam" id="PF00512">
    <property type="entry name" value="HisKA"/>
    <property type="match status" value="1"/>
</dbReference>
<dbReference type="GO" id="GO:0016036">
    <property type="term" value="P:cellular response to phosphate starvation"/>
    <property type="evidence" value="ECO:0007669"/>
    <property type="project" value="TreeGrafter"/>
</dbReference>
<dbReference type="GO" id="GO:0005886">
    <property type="term" value="C:plasma membrane"/>
    <property type="evidence" value="ECO:0007669"/>
    <property type="project" value="TreeGrafter"/>
</dbReference>
<evidence type="ECO:0000256" key="4">
    <source>
        <dbReference type="ARBA" id="ARBA00022553"/>
    </source>
</evidence>
<dbReference type="Proteomes" id="UP000236311">
    <property type="component" value="Unassembled WGS sequence"/>
</dbReference>
<keyword evidence="4" id="KW-0597">Phosphoprotein</keyword>
<sequence>MTKKIRSSLYAKVFLTTTAMLLCMSLLVFSLLAWLMPQTYSNRLNTVLDERAQRFVSELEQVAFPNSGGLFDQLLQDMEINSVELYNGKGEFVPLPTELFAEAWDGNTAYIEQTQINELRKTVPLLSGSYHFSFSDSNERYMLIVYGAAEQIGELQQSFIRVFPFILLIVLAVAFIVSWLYSCMITKPVLEISRISEKMSDLQLNWTVDEQRTDELGTLGKSLNRLSHNLSVTLSDLQNANRKLEADIEHKKKLEQARTNFFSAVSHELKTPVTIIKGQLEGMLLGIGAYKDHDKYLTRSLEIANTLETMVQEILTISRLETAGAEFKKDHLDCVQMIKSYLSETEDLIVGKDLQIYLDAPPSVLITGNKMLMEKVFSNLIGNAIKYSPQGAFIRISIHVEHEQIKFSVENTGAHIPEDSIPKVFDAFYRVEQSRSRKTGGSGLGLYIVQEILHLHGSECTVCNTQAGVKFSFFSTTHKSQTNPTCITKKGDMIWAY</sequence>
<dbReference type="FunFam" id="3.30.565.10:FF:000006">
    <property type="entry name" value="Sensor histidine kinase WalK"/>
    <property type="match status" value="1"/>
</dbReference>
<evidence type="ECO:0000256" key="8">
    <source>
        <dbReference type="SAM" id="Coils"/>
    </source>
</evidence>
<feature type="domain" description="Histidine kinase" evidence="10">
    <location>
        <begin position="264"/>
        <end position="473"/>
    </location>
</feature>
<dbReference type="PANTHER" id="PTHR45453">
    <property type="entry name" value="PHOSPHATE REGULON SENSOR PROTEIN PHOR"/>
    <property type="match status" value="1"/>
</dbReference>